<reference evidence="10" key="1">
    <citation type="submission" date="2023-07" db="EMBL/GenBank/DDBJ databases">
        <title>A chromosome-level genome assembly of Lolium multiflorum.</title>
        <authorList>
            <person name="Chen Y."/>
            <person name="Copetti D."/>
            <person name="Kolliker R."/>
            <person name="Studer B."/>
        </authorList>
    </citation>
    <scope>NUCLEOTIDE SEQUENCE</scope>
    <source>
        <strain evidence="10">02402/16</strain>
        <tissue evidence="10">Leaf</tissue>
    </source>
</reference>
<dbReference type="PANTHER" id="PTHR24186:SF54">
    <property type="entry name" value="PGG DOMAIN-CONTAINING PROTEIN"/>
    <property type="match status" value="1"/>
</dbReference>
<feature type="transmembrane region" description="Helical" evidence="8">
    <location>
        <begin position="516"/>
        <end position="534"/>
    </location>
</feature>
<evidence type="ECO:0000256" key="2">
    <source>
        <dbReference type="ARBA" id="ARBA00022692"/>
    </source>
</evidence>
<dbReference type="PROSITE" id="PS50297">
    <property type="entry name" value="ANK_REP_REGION"/>
    <property type="match status" value="1"/>
</dbReference>
<evidence type="ECO:0000313" key="11">
    <source>
        <dbReference type="Proteomes" id="UP001231189"/>
    </source>
</evidence>
<evidence type="ECO:0000256" key="3">
    <source>
        <dbReference type="ARBA" id="ARBA00022737"/>
    </source>
</evidence>
<evidence type="ECO:0000313" key="10">
    <source>
        <dbReference type="EMBL" id="KAK1698027.1"/>
    </source>
</evidence>
<accession>A0AAD8X8F9</accession>
<evidence type="ECO:0000259" key="9">
    <source>
        <dbReference type="Pfam" id="PF13962"/>
    </source>
</evidence>
<comment type="subcellular location">
    <subcellularLocation>
        <location evidence="1">Membrane</location>
        <topology evidence="1">Multi-pass membrane protein</topology>
    </subcellularLocation>
</comment>
<keyword evidence="3" id="KW-0677">Repeat</keyword>
<proteinExistence type="predicted"/>
<dbReference type="AlphaFoldDB" id="A0AAD8X8F9"/>
<evidence type="ECO:0000256" key="7">
    <source>
        <dbReference type="PROSITE-ProRule" id="PRU00023"/>
    </source>
</evidence>
<keyword evidence="6 8" id="KW-0472">Membrane</keyword>
<dbReference type="InterPro" id="IPR002110">
    <property type="entry name" value="Ankyrin_rpt"/>
</dbReference>
<name>A0AAD8X8F9_LOLMU</name>
<feature type="transmembrane region" description="Helical" evidence="8">
    <location>
        <begin position="540"/>
        <end position="560"/>
    </location>
</feature>
<keyword evidence="2 8" id="KW-0812">Transmembrane</keyword>
<dbReference type="PANTHER" id="PTHR24186">
    <property type="entry name" value="PROTEIN PHOSPHATASE 1 REGULATORY SUBUNIT"/>
    <property type="match status" value="1"/>
</dbReference>
<evidence type="ECO:0000256" key="1">
    <source>
        <dbReference type="ARBA" id="ARBA00004141"/>
    </source>
</evidence>
<dbReference type="Proteomes" id="UP001231189">
    <property type="component" value="Unassembled WGS sequence"/>
</dbReference>
<feature type="transmembrane region" description="Helical" evidence="8">
    <location>
        <begin position="428"/>
        <end position="450"/>
    </location>
</feature>
<dbReference type="Pfam" id="PF12796">
    <property type="entry name" value="Ank_2"/>
    <property type="match status" value="2"/>
</dbReference>
<dbReference type="EMBL" id="JAUUTY010000001">
    <property type="protein sequence ID" value="KAK1698027.1"/>
    <property type="molecule type" value="Genomic_DNA"/>
</dbReference>
<gene>
    <name evidence="10" type="ORF">QYE76_014724</name>
</gene>
<evidence type="ECO:0000256" key="6">
    <source>
        <dbReference type="ARBA" id="ARBA00023136"/>
    </source>
</evidence>
<dbReference type="PROSITE" id="PS50088">
    <property type="entry name" value="ANK_REPEAT"/>
    <property type="match status" value="1"/>
</dbReference>
<keyword evidence="11" id="KW-1185">Reference proteome</keyword>
<dbReference type="InterPro" id="IPR026961">
    <property type="entry name" value="PGG_dom"/>
</dbReference>
<feature type="repeat" description="ANK" evidence="7">
    <location>
        <begin position="330"/>
        <end position="363"/>
    </location>
</feature>
<sequence>MDAGTSAYSSSGGKEKPLMDKRLFKAATTGDTMSMYAMAAPDRSILFGETPEGNTCLHISSIHGHHGFCNDVLDLEESLLAAVNFDEETPLIAAVRSRHLSLASLLLGRCCQSAFRHAILQQDRHGFSALHHAIRNGHKDLALELITAEPALSEVVSKCNESPMFFAVMRDFTHVCEKLMQYPLCAYSGGQHGWNSLHAAVNNGNKEIAKIIMEKRPEMAREATTEFCTPLRHVVLYGKIDMLRVMLEHDSTLGYEIDNQGIPLLNAAAFRGQVAAAQELLKHCPDAPPYNKENGDTLLHQAVQVDQEEFVEFVLKTPLLRKVVNMQNNNGATPLHNAVYNCNPRIVVDLLSHEDIDVTVLDKLGSPAAWQLWSFIENAKTLNWNEVVMLMSKAYPQGASALHNLHMQAKQQMTNTSRKDAKSLTQTYTSNTSLVAILIATITFAAAFTLPGGYSNDPGSEGLPIMSKKFSFQAFLISDVLAMCSAFAVAFICIIARWEDYDFLLYYRTFTKNLMWFAYVATTTAFSTGLYTVLAPRLHWLAIAICVMVAMLPILTKLLGEWPVLKLRVRLGKSFNSDLLGMV</sequence>
<dbReference type="GO" id="GO:0005886">
    <property type="term" value="C:plasma membrane"/>
    <property type="evidence" value="ECO:0007669"/>
    <property type="project" value="TreeGrafter"/>
</dbReference>
<feature type="transmembrane region" description="Helical" evidence="8">
    <location>
        <begin position="470"/>
        <end position="495"/>
    </location>
</feature>
<dbReference type="SMART" id="SM00248">
    <property type="entry name" value="ANK"/>
    <property type="match status" value="9"/>
</dbReference>
<feature type="domain" description="PGG" evidence="9">
    <location>
        <begin position="427"/>
        <end position="533"/>
    </location>
</feature>
<dbReference type="Pfam" id="PF13962">
    <property type="entry name" value="PGG"/>
    <property type="match status" value="1"/>
</dbReference>
<keyword evidence="5 7" id="KW-0040">ANK repeat</keyword>
<evidence type="ECO:0000256" key="8">
    <source>
        <dbReference type="SAM" id="Phobius"/>
    </source>
</evidence>
<dbReference type="Gene3D" id="1.25.40.20">
    <property type="entry name" value="Ankyrin repeat-containing domain"/>
    <property type="match status" value="1"/>
</dbReference>
<keyword evidence="4 8" id="KW-1133">Transmembrane helix</keyword>
<comment type="caution">
    <text evidence="10">The sequence shown here is derived from an EMBL/GenBank/DDBJ whole genome shotgun (WGS) entry which is preliminary data.</text>
</comment>
<evidence type="ECO:0000256" key="4">
    <source>
        <dbReference type="ARBA" id="ARBA00022989"/>
    </source>
</evidence>
<dbReference type="InterPro" id="IPR036770">
    <property type="entry name" value="Ankyrin_rpt-contain_sf"/>
</dbReference>
<evidence type="ECO:0000256" key="5">
    <source>
        <dbReference type="ARBA" id="ARBA00023043"/>
    </source>
</evidence>
<dbReference type="SUPFAM" id="SSF48403">
    <property type="entry name" value="Ankyrin repeat"/>
    <property type="match status" value="2"/>
</dbReference>
<organism evidence="10 11">
    <name type="scientific">Lolium multiflorum</name>
    <name type="common">Italian ryegrass</name>
    <name type="synonym">Lolium perenne subsp. multiflorum</name>
    <dbReference type="NCBI Taxonomy" id="4521"/>
    <lineage>
        <taxon>Eukaryota</taxon>
        <taxon>Viridiplantae</taxon>
        <taxon>Streptophyta</taxon>
        <taxon>Embryophyta</taxon>
        <taxon>Tracheophyta</taxon>
        <taxon>Spermatophyta</taxon>
        <taxon>Magnoliopsida</taxon>
        <taxon>Liliopsida</taxon>
        <taxon>Poales</taxon>
        <taxon>Poaceae</taxon>
        <taxon>BOP clade</taxon>
        <taxon>Pooideae</taxon>
        <taxon>Poodae</taxon>
        <taxon>Poeae</taxon>
        <taxon>Poeae Chloroplast Group 2 (Poeae type)</taxon>
        <taxon>Loliodinae</taxon>
        <taxon>Loliinae</taxon>
        <taxon>Lolium</taxon>
    </lineage>
</organism>
<protein>
    <recommendedName>
        <fullName evidence="9">PGG domain-containing protein</fullName>
    </recommendedName>
</protein>